<accession>A0A1C2E3D9</accession>
<sequence>MPALVVFDTCTRSQYYADVHQLLALPSGTILRYDYQEKYFSPEAFAYLRELKEIDCPVDIILFYGQFNDYAKGAADPKGKLLDPANSVLIPTRYARLRNVAVEERIGGDGGSRTIVYFHMELSGFPDPDSPAIRPLLDMLAEKKELPFEKWVALAPEQADLSAFRQDGVELWGKVVDRLADAPSQFHGDVFWRIDHLEKETYLGRKTILPQPRASNRFGQQDYASDYHLDPLSSYRVTLSSFVPAVEGKDLPAGTVVTIKADDAEHLAIPELKQEFRRNASSPFKIGVKSVTDIAPRYIQLSLKTEVPDHESPYTPGSLAEISLVTSIGGYRVAGLLGLALLGAVLGIWAAALFKDGNIPWGMLVGAVGALLVFFSVALFSGRIKLPGGGKD</sequence>
<gene>
    <name evidence="2" type="ORF">QV13_07655</name>
</gene>
<protein>
    <submittedName>
        <fullName evidence="2">Uncharacterized protein</fullName>
    </submittedName>
</protein>
<reference evidence="2 3" key="1">
    <citation type="submission" date="2016-08" db="EMBL/GenBank/DDBJ databases">
        <title>Whole genome sequence of Mesorhizobium sp. strain UASWS1009 isolated from industrial sewage.</title>
        <authorList>
            <person name="Crovadore J."/>
            <person name="Calmin G."/>
            <person name="Chablais R."/>
            <person name="Cochard B."/>
            <person name="Lefort F."/>
        </authorList>
    </citation>
    <scope>NUCLEOTIDE SEQUENCE [LARGE SCALE GENOMIC DNA]</scope>
    <source>
        <strain evidence="2 3">UASWS1009</strain>
    </source>
</reference>
<organism evidence="2 3">
    <name type="scientific">Mesorhizobium hungaricum</name>
    <dbReference type="NCBI Taxonomy" id="1566387"/>
    <lineage>
        <taxon>Bacteria</taxon>
        <taxon>Pseudomonadati</taxon>
        <taxon>Pseudomonadota</taxon>
        <taxon>Alphaproteobacteria</taxon>
        <taxon>Hyphomicrobiales</taxon>
        <taxon>Phyllobacteriaceae</taxon>
        <taxon>Mesorhizobium</taxon>
    </lineage>
</organism>
<keyword evidence="3" id="KW-1185">Reference proteome</keyword>
<comment type="caution">
    <text evidence="2">The sequence shown here is derived from an EMBL/GenBank/DDBJ whole genome shotgun (WGS) entry which is preliminary data.</text>
</comment>
<dbReference type="AlphaFoldDB" id="A0A1C2E3D9"/>
<keyword evidence="1" id="KW-0472">Membrane</keyword>
<feature type="transmembrane region" description="Helical" evidence="1">
    <location>
        <begin position="333"/>
        <end position="353"/>
    </location>
</feature>
<name>A0A1C2E3D9_9HYPH</name>
<evidence type="ECO:0000313" key="2">
    <source>
        <dbReference type="EMBL" id="OCX21520.1"/>
    </source>
</evidence>
<dbReference type="Proteomes" id="UP000094412">
    <property type="component" value="Unassembled WGS sequence"/>
</dbReference>
<keyword evidence="1" id="KW-0812">Transmembrane</keyword>
<proteinExistence type="predicted"/>
<keyword evidence="1" id="KW-1133">Transmembrane helix</keyword>
<evidence type="ECO:0000313" key="3">
    <source>
        <dbReference type="Proteomes" id="UP000094412"/>
    </source>
</evidence>
<dbReference type="EMBL" id="MDEO01000028">
    <property type="protein sequence ID" value="OCX21520.1"/>
    <property type="molecule type" value="Genomic_DNA"/>
</dbReference>
<feature type="transmembrane region" description="Helical" evidence="1">
    <location>
        <begin position="359"/>
        <end position="381"/>
    </location>
</feature>
<evidence type="ECO:0000256" key="1">
    <source>
        <dbReference type="SAM" id="Phobius"/>
    </source>
</evidence>